<comment type="caution">
    <text evidence="3">The sequence shown here is derived from an EMBL/GenBank/DDBJ whole genome shotgun (WGS) entry which is preliminary data.</text>
</comment>
<accession>A0ABR1Q8L1</accession>
<feature type="compositionally biased region" description="Basic and acidic residues" evidence="2">
    <location>
        <begin position="37"/>
        <end position="87"/>
    </location>
</feature>
<organism evidence="3 4">
    <name type="scientific">Apiospora aurea</name>
    <dbReference type="NCBI Taxonomy" id="335848"/>
    <lineage>
        <taxon>Eukaryota</taxon>
        <taxon>Fungi</taxon>
        <taxon>Dikarya</taxon>
        <taxon>Ascomycota</taxon>
        <taxon>Pezizomycotina</taxon>
        <taxon>Sordariomycetes</taxon>
        <taxon>Xylariomycetidae</taxon>
        <taxon>Amphisphaeriales</taxon>
        <taxon>Apiosporaceae</taxon>
        <taxon>Apiospora</taxon>
    </lineage>
</organism>
<evidence type="ECO:0000313" key="4">
    <source>
        <dbReference type="Proteomes" id="UP001391051"/>
    </source>
</evidence>
<evidence type="ECO:0000256" key="1">
    <source>
        <dbReference type="SAM" id="Coils"/>
    </source>
</evidence>
<reference evidence="3 4" key="1">
    <citation type="submission" date="2023-01" db="EMBL/GenBank/DDBJ databases">
        <title>Analysis of 21 Apiospora genomes using comparative genomics revels a genus with tremendous synthesis potential of carbohydrate active enzymes and secondary metabolites.</title>
        <authorList>
            <person name="Sorensen T."/>
        </authorList>
    </citation>
    <scope>NUCLEOTIDE SEQUENCE [LARGE SCALE GENOMIC DNA]</scope>
    <source>
        <strain evidence="3 4">CBS 24483</strain>
    </source>
</reference>
<keyword evidence="1" id="KW-0175">Coiled coil</keyword>
<feature type="compositionally biased region" description="Basic and acidic residues" evidence="2">
    <location>
        <begin position="196"/>
        <end position="215"/>
    </location>
</feature>
<feature type="compositionally biased region" description="Low complexity" evidence="2">
    <location>
        <begin position="122"/>
        <end position="135"/>
    </location>
</feature>
<dbReference type="Proteomes" id="UP001391051">
    <property type="component" value="Unassembled WGS sequence"/>
</dbReference>
<sequence>MAPSYSTKQTGFSDDRRRSSGYGGGGGGGENYQSYRPLDRERDRDRENSRSGDKSSSRRESDPRDYRDDRDKSCDRGRDRAKAREDLQLNTNIPTGPRLLTSSAKSSPMSTTRGTGPSPYKPSIASPSATAYAPSPQRPAQTAPKAKNPKLQPILDQLWEWEEQIRKRTIASAQRDKKKREMDERKRSMDSLGANRNDHSSLFEAQQRLKERDKKEWDDINSRYRSFDEPMADYLENIATAIYSATMQPPPDAPSKQSLDPPALATLEKKMEDAFDMRVAALEKKMEEKLNTKVADLEKKMEETLSTRTAGLEKDLSKAQGEIEELKMPICQTEADVKELQSGLGAITQTISDVEQKAGASAAGLYSSCAALDARQNQLQGDHSKIQTEVTTLMEDVSKRPRLTSMT</sequence>
<dbReference type="GeneID" id="92079018"/>
<gene>
    <name evidence="3" type="ORF">PG986_009734</name>
</gene>
<feature type="coiled-coil region" evidence="1">
    <location>
        <begin position="280"/>
        <end position="307"/>
    </location>
</feature>
<protein>
    <submittedName>
        <fullName evidence="3">Uncharacterized protein</fullName>
    </submittedName>
</protein>
<dbReference type="RefSeq" id="XP_066698354.1">
    <property type="nucleotide sequence ID" value="XM_066845956.1"/>
</dbReference>
<proteinExistence type="predicted"/>
<name>A0ABR1Q8L1_9PEZI</name>
<evidence type="ECO:0000256" key="2">
    <source>
        <dbReference type="SAM" id="MobiDB-lite"/>
    </source>
</evidence>
<feature type="region of interest" description="Disordered" evidence="2">
    <location>
        <begin position="1"/>
        <end position="151"/>
    </location>
</feature>
<dbReference type="Gene3D" id="1.10.287.1490">
    <property type="match status" value="1"/>
</dbReference>
<dbReference type="EMBL" id="JAQQWE010000006">
    <property type="protein sequence ID" value="KAK7948848.1"/>
    <property type="molecule type" value="Genomic_DNA"/>
</dbReference>
<feature type="compositionally biased region" description="Polar residues" evidence="2">
    <location>
        <begin position="88"/>
        <end position="115"/>
    </location>
</feature>
<evidence type="ECO:0000313" key="3">
    <source>
        <dbReference type="EMBL" id="KAK7948848.1"/>
    </source>
</evidence>
<feature type="compositionally biased region" description="Polar residues" evidence="2">
    <location>
        <begin position="1"/>
        <end position="10"/>
    </location>
</feature>
<feature type="compositionally biased region" description="Gly residues" evidence="2">
    <location>
        <begin position="21"/>
        <end position="30"/>
    </location>
</feature>
<feature type="region of interest" description="Disordered" evidence="2">
    <location>
        <begin position="168"/>
        <end position="215"/>
    </location>
</feature>
<feature type="compositionally biased region" description="Basic and acidic residues" evidence="2">
    <location>
        <begin position="179"/>
        <end position="189"/>
    </location>
</feature>
<keyword evidence="4" id="KW-1185">Reference proteome</keyword>